<dbReference type="Pfam" id="PF06985">
    <property type="entry name" value="HET"/>
    <property type="match status" value="1"/>
</dbReference>
<evidence type="ECO:0000259" key="2">
    <source>
        <dbReference type="Pfam" id="PF06985"/>
    </source>
</evidence>
<dbReference type="PANTHER" id="PTHR24148:SF64">
    <property type="entry name" value="HETEROKARYON INCOMPATIBILITY DOMAIN-CONTAINING PROTEIN"/>
    <property type="match status" value="1"/>
</dbReference>
<feature type="compositionally biased region" description="Polar residues" evidence="1">
    <location>
        <begin position="107"/>
        <end position="121"/>
    </location>
</feature>
<gene>
    <name evidence="3" type="ORF">KHLLAP_LOCUS2780</name>
</gene>
<evidence type="ECO:0000256" key="1">
    <source>
        <dbReference type="SAM" id="MobiDB-lite"/>
    </source>
</evidence>
<name>A0AAI8VCW0_9PEZI</name>
<reference evidence="3" key="1">
    <citation type="submission" date="2023-10" db="EMBL/GenBank/DDBJ databases">
        <authorList>
            <person name="Hackl T."/>
        </authorList>
    </citation>
    <scope>NUCLEOTIDE SEQUENCE</scope>
</reference>
<sequence length="121" mass="13315">MWVDALCIDQGNTIERGSQVLRMGDIYKLAQRVIVWLGPAAGDSDYAMSLLRDIASKIKVDWQSYTMVPSKKGKERSCLGGYSREPLQASGTTSLDVPVLPPMVRASPQQDGMLSRSSYFA</sequence>
<keyword evidence="4" id="KW-1185">Reference proteome</keyword>
<dbReference type="InterPro" id="IPR052895">
    <property type="entry name" value="HetReg/Transcr_Mod"/>
</dbReference>
<dbReference type="AlphaFoldDB" id="A0AAI8VCW0"/>
<proteinExistence type="predicted"/>
<protein>
    <submittedName>
        <fullName evidence="3">Uu.00g097060.m01.CDS01</fullName>
    </submittedName>
</protein>
<evidence type="ECO:0000313" key="3">
    <source>
        <dbReference type="EMBL" id="CAJ2502312.1"/>
    </source>
</evidence>
<evidence type="ECO:0000313" key="4">
    <source>
        <dbReference type="Proteomes" id="UP001295740"/>
    </source>
</evidence>
<dbReference type="InterPro" id="IPR010730">
    <property type="entry name" value="HET"/>
</dbReference>
<organism evidence="3 4">
    <name type="scientific">Anthostomella pinea</name>
    <dbReference type="NCBI Taxonomy" id="933095"/>
    <lineage>
        <taxon>Eukaryota</taxon>
        <taxon>Fungi</taxon>
        <taxon>Dikarya</taxon>
        <taxon>Ascomycota</taxon>
        <taxon>Pezizomycotina</taxon>
        <taxon>Sordariomycetes</taxon>
        <taxon>Xylariomycetidae</taxon>
        <taxon>Xylariales</taxon>
        <taxon>Xylariaceae</taxon>
        <taxon>Anthostomella</taxon>
    </lineage>
</organism>
<feature type="domain" description="Heterokaryon incompatibility" evidence="2">
    <location>
        <begin position="1"/>
        <end position="61"/>
    </location>
</feature>
<dbReference type="PANTHER" id="PTHR24148">
    <property type="entry name" value="ANKYRIN REPEAT DOMAIN-CONTAINING PROTEIN 39 HOMOLOG-RELATED"/>
    <property type="match status" value="1"/>
</dbReference>
<dbReference type="EMBL" id="CAUWAG010000004">
    <property type="protein sequence ID" value="CAJ2502312.1"/>
    <property type="molecule type" value="Genomic_DNA"/>
</dbReference>
<accession>A0AAI8VCW0</accession>
<comment type="caution">
    <text evidence="3">The sequence shown here is derived from an EMBL/GenBank/DDBJ whole genome shotgun (WGS) entry which is preliminary data.</text>
</comment>
<dbReference type="Proteomes" id="UP001295740">
    <property type="component" value="Unassembled WGS sequence"/>
</dbReference>
<feature type="region of interest" description="Disordered" evidence="1">
    <location>
        <begin position="71"/>
        <end position="121"/>
    </location>
</feature>